<keyword evidence="3" id="KW-0732">Signal</keyword>
<dbReference type="EMBL" id="BCTB01000006">
    <property type="protein sequence ID" value="GAT14335.1"/>
    <property type="molecule type" value="Genomic_DNA"/>
</dbReference>
<dbReference type="Gene3D" id="2.40.128.30">
    <property type="entry name" value="Avidin-like"/>
    <property type="match status" value="1"/>
</dbReference>
<reference evidence="5" key="2">
    <citation type="submission" date="2016-02" db="EMBL/GenBank/DDBJ databases">
        <title>Draft genome sequence of five rapidly growing Mycobacterium species.</title>
        <authorList>
            <person name="Katahira K."/>
            <person name="Gotou Y."/>
            <person name="Iida K."/>
            <person name="Ogura Y."/>
            <person name="Hayashi T."/>
        </authorList>
    </citation>
    <scope>NUCLEOTIDE SEQUENCE [LARGE SCALE GENOMIC DNA]</scope>
    <source>
        <strain evidence="5">JCM6362</strain>
    </source>
</reference>
<dbReference type="OrthoDB" id="8230768at2"/>
<comment type="subcellular location">
    <subcellularLocation>
        <location evidence="1">Secreted</location>
    </subcellularLocation>
</comment>
<dbReference type="AlphaFoldDB" id="A0A124E820"/>
<sequence>MVLQHISGLRKSAQSSGRPVDFNGTWLNELGSELHLEVDGQGRVTGTFQTAVGAPQPTQKFEVTGFVAGDVLAFCVNFGAYASLSSWVGQHTVEDGNEVIKAMWLLGRDIKDADEPTDLWSAVLTGASNFRR</sequence>
<dbReference type="SUPFAM" id="SSF50876">
    <property type="entry name" value="Avidin/streptavidin"/>
    <property type="match status" value="1"/>
</dbReference>
<comment type="caution">
    <text evidence="4">The sequence shown here is derived from an EMBL/GenBank/DDBJ whole genome shotgun (WGS) entry which is preliminary data.</text>
</comment>
<organism evidence="4 5">
    <name type="scientific">Mycolicibacterium thermoresistibile</name>
    <name type="common">Mycobacterium thermoresistibile</name>
    <dbReference type="NCBI Taxonomy" id="1797"/>
    <lineage>
        <taxon>Bacteria</taxon>
        <taxon>Bacillati</taxon>
        <taxon>Actinomycetota</taxon>
        <taxon>Actinomycetes</taxon>
        <taxon>Mycobacteriales</taxon>
        <taxon>Mycobacteriaceae</taxon>
        <taxon>Mycolicibacterium</taxon>
    </lineage>
</organism>
<accession>A0A124E820</accession>
<evidence type="ECO:0000256" key="2">
    <source>
        <dbReference type="ARBA" id="ARBA00022525"/>
    </source>
</evidence>
<evidence type="ECO:0000256" key="1">
    <source>
        <dbReference type="ARBA" id="ARBA00004613"/>
    </source>
</evidence>
<dbReference type="PROSITE" id="PS51326">
    <property type="entry name" value="AVIDIN_2"/>
    <property type="match status" value="1"/>
</dbReference>
<evidence type="ECO:0000256" key="3">
    <source>
        <dbReference type="ARBA" id="ARBA00022729"/>
    </source>
</evidence>
<dbReference type="InterPro" id="IPR036896">
    <property type="entry name" value="Avidin-like_sf"/>
</dbReference>
<evidence type="ECO:0000313" key="5">
    <source>
        <dbReference type="Proteomes" id="UP000069654"/>
    </source>
</evidence>
<name>A0A124E820_MYCTH</name>
<dbReference type="InterPro" id="IPR005468">
    <property type="entry name" value="Avidin/str"/>
</dbReference>
<dbReference type="GO" id="GO:0005576">
    <property type="term" value="C:extracellular region"/>
    <property type="evidence" value="ECO:0007669"/>
    <property type="project" value="UniProtKB-SubCell"/>
</dbReference>
<reference evidence="4 5" key="1">
    <citation type="journal article" date="2016" name="Genome Announc.">
        <title>Draft Genome Sequences of Five Rapidly Growing Mycobacterium Species, M. thermoresistibile, M. fortuitum subsp. acetamidolyticum, M. canariasense, M. brisbanense, and M. novocastrense.</title>
        <authorList>
            <person name="Katahira K."/>
            <person name="Ogura Y."/>
            <person name="Gotoh Y."/>
            <person name="Hayashi T."/>
        </authorList>
    </citation>
    <scope>NUCLEOTIDE SEQUENCE [LARGE SCALE GENOMIC DNA]</scope>
    <source>
        <strain evidence="4 5">JCM6362</strain>
    </source>
</reference>
<dbReference type="InterPro" id="IPR051764">
    <property type="entry name" value="Avidin/Streptavidin-rel"/>
</dbReference>
<evidence type="ECO:0000313" key="4">
    <source>
        <dbReference type="EMBL" id="GAT14335.1"/>
    </source>
</evidence>
<dbReference type="Proteomes" id="UP000069654">
    <property type="component" value="Unassembled WGS sequence"/>
</dbReference>
<dbReference type="RefSeq" id="WP_003924221.1">
    <property type="nucleotide sequence ID" value="NZ_BCTB01000006.1"/>
</dbReference>
<protein>
    <submittedName>
        <fullName evidence="4">Streptavidin</fullName>
    </submittedName>
</protein>
<dbReference type="PANTHER" id="PTHR34399:SF3">
    <property type="entry name" value="AVID PROTEIN-RELATED"/>
    <property type="match status" value="1"/>
</dbReference>
<dbReference type="Pfam" id="PF01382">
    <property type="entry name" value="Avidin"/>
    <property type="match status" value="1"/>
</dbReference>
<keyword evidence="2" id="KW-0964">Secreted</keyword>
<dbReference type="SMR" id="A0A124E820"/>
<dbReference type="STRING" id="1797.RMCT_1306"/>
<gene>
    <name evidence="4" type="ORF">RMCT_1306</name>
</gene>
<dbReference type="PANTHER" id="PTHR34399">
    <property type="entry name" value="AVIDIN-RELATED"/>
    <property type="match status" value="1"/>
</dbReference>
<dbReference type="GO" id="GO:0009374">
    <property type="term" value="F:biotin binding"/>
    <property type="evidence" value="ECO:0007669"/>
    <property type="project" value="InterPro"/>
</dbReference>
<proteinExistence type="predicted"/>